<reference evidence="1" key="1">
    <citation type="journal article" date="2017" name="MBio">
        <title>Type VI secretion-mediated competition in the bee gut microbiome.</title>
        <authorList>
            <person name="Steele M.I."/>
            <person name="Kwong W.K."/>
            <person name="Powell J.E."/>
            <person name="Whiteley M."/>
            <person name="Moran N.A."/>
        </authorList>
    </citation>
    <scope>NUCLEOTIDE SEQUENCE [LARGE SCALE GENOMIC DNA]</scope>
    <source>
        <strain evidence="1">WkB273</strain>
    </source>
</reference>
<accession>A0A2N9X679</accession>
<dbReference type="EMBL" id="MEIL01000029">
    <property type="protein sequence ID" value="PIT38682.1"/>
    <property type="molecule type" value="Genomic_DNA"/>
</dbReference>
<evidence type="ECO:0000313" key="2">
    <source>
        <dbReference type="Proteomes" id="UP000230202"/>
    </source>
</evidence>
<comment type="caution">
    <text evidence="1">The sequence shown here is derived from an EMBL/GenBank/DDBJ whole genome shotgun (WGS) entry which is preliminary data.</text>
</comment>
<dbReference type="RefSeq" id="WP_100152563.1">
    <property type="nucleotide sequence ID" value="NZ_MEIL01000029.1"/>
</dbReference>
<gene>
    <name evidence="1" type="ORF">BHC54_09205</name>
</gene>
<name>A0A2N9X679_9NEIS</name>
<protein>
    <submittedName>
        <fullName evidence="1">Uncharacterized protein</fullName>
    </submittedName>
</protein>
<dbReference type="Proteomes" id="UP000230202">
    <property type="component" value="Unassembled WGS sequence"/>
</dbReference>
<dbReference type="Pfam" id="PF10934">
    <property type="entry name" value="Sheath_initiator"/>
    <property type="match status" value="1"/>
</dbReference>
<proteinExistence type="predicted"/>
<dbReference type="InterPro" id="IPR020288">
    <property type="entry name" value="Sheath_initiator"/>
</dbReference>
<evidence type="ECO:0000313" key="1">
    <source>
        <dbReference type="EMBL" id="PIT38682.1"/>
    </source>
</evidence>
<organism evidence="1 2">
    <name type="scientific">Snodgrassella alvi</name>
    <dbReference type="NCBI Taxonomy" id="1196083"/>
    <lineage>
        <taxon>Bacteria</taxon>
        <taxon>Pseudomonadati</taxon>
        <taxon>Pseudomonadota</taxon>
        <taxon>Betaproteobacteria</taxon>
        <taxon>Neisseriales</taxon>
        <taxon>Neisseriaceae</taxon>
        <taxon>Snodgrassella</taxon>
    </lineage>
</organism>
<keyword evidence="2" id="KW-1185">Reference proteome</keyword>
<sequence length="117" mass="12981">MKTLFLMPDSWDLAIDARGNIAIAESTYQQAQDIASACRTIQKDLYFNQSEGIPYLTQILGNGRYPLALYRKYLQDAALSVPGVVSALPELQLDNDRILRGQIKFTNSDNQTGVVGL</sequence>
<dbReference type="AlphaFoldDB" id="A0A2N9X679"/>